<keyword evidence="2" id="KW-0812">Transmembrane</keyword>
<evidence type="ECO:0000313" key="5">
    <source>
        <dbReference type="Proteomes" id="UP000217265"/>
    </source>
</evidence>
<feature type="transmembrane region" description="Helical" evidence="2">
    <location>
        <begin position="259"/>
        <end position="279"/>
    </location>
</feature>
<feature type="transmembrane region" description="Helical" evidence="2">
    <location>
        <begin position="219"/>
        <end position="247"/>
    </location>
</feature>
<dbReference type="OrthoDB" id="186498at2"/>
<dbReference type="RefSeq" id="WP_096056891.1">
    <property type="nucleotide sequence ID" value="NZ_CP023344.1"/>
</dbReference>
<sequence length="280" mass="31130">MSSGPENSDEPTDEALPSPGLQSPLAPLTADSAVTQEPAPPVALPAPAITPPAPVDRYIANRERIEREFHEVRRIVLFYGAILTPILILLGWCFHRKNSDTLTAELVLGSIAYSVIAFFVVCWRHELRGLFTWPRTAGARIWIITAVTPLLTLTCITLARHAIAQIGWPIEPVLSPAHIARWPIAAFYLWIGLCPALFEEIAFRGLLLAKLKRLMTPIQAIWVTTLLFGIIHFDILAMAIFLIPLAWIAGWLTHRTGSLWPAMIIHFVHNAGVLTLELLR</sequence>
<feature type="transmembrane region" description="Helical" evidence="2">
    <location>
        <begin position="137"/>
        <end position="159"/>
    </location>
</feature>
<dbReference type="GO" id="GO:0080120">
    <property type="term" value="P:CAAX-box protein maturation"/>
    <property type="evidence" value="ECO:0007669"/>
    <property type="project" value="UniProtKB-ARBA"/>
</dbReference>
<dbReference type="KEGG" id="vbh:CMV30_15595"/>
<proteinExistence type="predicted"/>
<protein>
    <recommendedName>
        <fullName evidence="3">CAAX prenyl protease 2/Lysostaphin resistance protein A-like domain-containing protein</fullName>
    </recommendedName>
</protein>
<dbReference type="EMBL" id="CP023344">
    <property type="protein sequence ID" value="ATC65260.1"/>
    <property type="molecule type" value="Genomic_DNA"/>
</dbReference>
<organism evidence="4 5">
    <name type="scientific">Nibricoccus aquaticus</name>
    <dbReference type="NCBI Taxonomy" id="2576891"/>
    <lineage>
        <taxon>Bacteria</taxon>
        <taxon>Pseudomonadati</taxon>
        <taxon>Verrucomicrobiota</taxon>
        <taxon>Opitutia</taxon>
        <taxon>Opitutales</taxon>
        <taxon>Opitutaceae</taxon>
        <taxon>Nibricoccus</taxon>
    </lineage>
</organism>
<feature type="region of interest" description="Disordered" evidence="1">
    <location>
        <begin position="1"/>
        <end position="48"/>
    </location>
</feature>
<dbReference type="Pfam" id="PF02517">
    <property type="entry name" value="Rce1-like"/>
    <property type="match status" value="1"/>
</dbReference>
<evidence type="ECO:0000256" key="1">
    <source>
        <dbReference type="SAM" id="MobiDB-lite"/>
    </source>
</evidence>
<dbReference type="GO" id="GO:0004175">
    <property type="term" value="F:endopeptidase activity"/>
    <property type="evidence" value="ECO:0007669"/>
    <property type="project" value="UniProtKB-ARBA"/>
</dbReference>
<reference evidence="4 5" key="1">
    <citation type="submission" date="2017-09" db="EMBL/GenBank/DDBJ databases">
        <title>Complete genome sequence of Verrucomicrobial strain HZ-65, isolated from freshwater.</title>
        <authorList>
            <person name="Choi A."/>
        </authorList>
    </citation>
    <scope>NUCLEOTIDE SEQUENCE [LARGE SCALE GENOMIC DNA]</scope>
    <source>
        <strain evidence="4 5">HZ-65</strain>
    </source>
</reference>
<dbReference type="AlphaFoldDB" id="A0A290QDG3"/>
<keyword evidence="2" id="KW-1133">Transmembrane helix</keyword>
<feature type="domain" description="CAAX prenyl protease 2/Lysostaphin resistance protein A-like" evidence="3">
    <location>
        <begin position="184"/>
        <end position="271"/>
    </location>
</feature>
<keyword evidence="2" id="KW-0472">Membrane</keyword>
<dbReference type="PANTHER" id="PTHR43592:SF15">
    <property type="entry name" value="CAAX AMINO TERMINAL PROTEASE FAMILY PROTEIN"/>
    <property type="match status" value="1"/>
</dbReference>
<feature type="transmembrane region" description="Helical" evidence="2">
    <location>
        <begin position="179"/>
        <end position="198"/>
    </location>
</feature>
<name>A0A290QDG3_9BACT</name>
<feature type="transmembrane region" description="Helical" evidence="2">
    <location>
        <begin position="75"/>
        <end position="94"/>
    </location>
</feature>
<evidence type="ECO:0000256" key="2">
    <source>
        <dbReference type="SAM" id="Phobius"/>
    </source>
</evidence>
<dbReference type="PANTHER" id="PTHR43592">
    <property type="entry name" value="CAAX AMINO TERMINAL PROTEASE"/>
    <property type="match status" value="1"/>
</dbReference>
<keyword evidence="5" id="KW-1185">Reference proteome</keyword>
<dbReference type="Proteomes" id="UP000217265">
    <property type="component" value="Chromosome"/>
</dbReference>
<evidence type="ECO:0000259" key="3">
    <source>
        <dbReference type="Pfam" id="PF02517"/>
    </source>
</evidence>
<feature type="transmembrane region" description="Helical" evidence="2">
    <location>
        <begin position="106"/>
        <end position="125"/>
    </location>
</feature>
<dbReference type="InterPro" id="IPR003675">
    <property type="entry name" value="Rce1/LyrA-like_dom"/>
</dbReference>
<feature type="compositionally biased region" description="Pro residues" evidence="1">
    <location>
        <begin position="38"/>
        <end position="48"/>
    </location>
</feature>
<gene>
    <name evidence="4" type="ORF">CMV30_15595</name>
</gene>
<evidence type="ECO:0000313" key="4">
    <source>
        <dbReference type="EMBL" id="ATC65260.1"/>
    </source>
</evidence>
<accession>A0A290QDG3</accession>